<organism evidence="1 2">
    <name type="scientific">Nepenthes gracilis</name>
    <name type="common">Slender pitcher plant</name>
    <dbReference type="NCBI Taxonomy" id="150966"/>
    <lineage>
        <taxon>Eukaryota</taxon>
        <taxon>Viridiplantae</taxon>
        <taxon>Streptophyta</taxon>
        <taxon>Embryophyta</taxon>
        <taxon>Tracheophyta</taxon>
        <taxon>Spermatophyta</taxon>
        <taxon>Magnoliopsida</taxon>
        <taxon>eudicotyledons</taxon>
        <taxon>Gunneridae</taxon>
        <taxon>Pentapetalae</taxon>
        <taxon>Caryophyllales</taxon>
        <taxon>Nepenthaceae</taxon>
        <taxon>Nepenthes</taxon>
    </lineage>
</organism>
<gene>
    <name evidence="1" type="ORF">Nepgr_029849</name>
</gene>
<reference evidence="1" key="1">
    <citation type="submission" date="2023-05" db="EMBL/GenBank/DDBJ databases">
        <title>Nepenthes gracilis genome sequencing.</title>
        <authorList>
            <person name="Fukushima K."/>
        </authorList>
    </citation>
    <scope>NUCLEOTIDE SEQUENCE</scope>
    <source>
        <strain evidence="1">SING2019-196</strain>
    </source>
</reference>
<evidence type="ECO:0000313" key="2">
    <source>
        <dbReference type="Proteomes" id="UP001279734"/>
    </source>
</evidence>
<protein>
    <submittedName>
        <fullName evidence="1">Uncharacterized protein</fullName>
    </submittedName>
</protein>
<comment type="caution">
    <text evidence="1">The sequence shown here is derived from an EMBL/GenBank/DDBJ whole genome shotgun (WGS) entry which is preliminary data.</text>
</comment>
<evidence type="ECO:0000313" key="1">
    <source>
        <dbReference type="EMBL" id="GMH28006.1"/>
    </source>
</evidence>
<name>A0AAD3Y5Y7_NEPGR</name>
<proteinExistence type="predicted"/>
<accession>A0AAD3Y5Y7</accession>
<keyword evidence="2" id="KW-1185">Reference proteome</keyword>
<dbReference type="EMBL" id="BSYO01000033">
    <property type="protein sequence ID" value="GMH28006.1"/>
    <property type="molecule type" value="Genomic_DNA"/>
</dbReference>
<sequence>MDVTVTVVVRDYLEAGSHASLLQCGKIFLNQPCLPYLPCFQFSAARLLLRKKERKKRLADIGPPYYDLANLPNCEAKGVLKRLYEKREKETENKNTI</sequence>
<dbReference type="AlphaFoldDB" id="A0AAD3Y5Y7"/>
<dbReference type="Proteomes" id="UP001279734">
    <property type="component" value="Unassembled WGS sequence"/>
</dbReference>